<dbReference type="InterPro" id="IPR000132">
    <property type="entry name" value="Nitrilase/CN_hydratase_CS"/>
</dbReference>
<dbReference type="AlphaFoldDB" id="A0A4Y6PU02"/>
<dbReference type="PANTHER" id="PTHR23090">
    <property type="entry name" value="NH 3 /GLUTAMINE-DEPENDENT NAD + SYNTHETASE"/>
    <property type="match status" value="1"/>
</dbReference>
<dbReference type="OrthoDB" id="9799210at2"/>
<dbReference type="NCBIfam" id="TIGR00552">
    <property type="entry name" value="nadE"/>
    <property type="match status" value="1"/>
</dbReference>
<proteinExistence type="inferred from homology"/>
<reference evidence="12 13" key="1">
    <citation type="submission" date="2019-06" db="EMBL/GenBank/DDBJ databases">
        <title>Persicimonas caeni gen. nov., sp. nov., a predatory bacterium isolated from solar saltern.</title>
        <authorList>
            <person name="Wang S."/>
        </authorList>
    </citation>
    <scope>NUCLEOTIDE SEQUENCE [LARGE SCALE GENOMIC DNA]</scope>
    <source>
        <strain evidence="12 13">YN101</strain>
    </source>
</reference>
<feature type="binding site" evidence="7">
    <location>
        <position position="199"/>
    </location>
    <ligand>
        <name>L-glutamine</name>
        <dbReference type="ChEBI" id="CHEBI:58359"/>
    </ligand>
</feature>
<comment type="function">
    <text evidence="7">Catalyzes the ATP-dependent amidation of deamido-NAD to form NAD. Uses L-glutamine as a nitrogen source.</text>
</comment>
<dbReference type="InterPro" id="IPR003010">
    <property type="entry name" value="C-N_Hydrolase"/>
</dbReference>
<dbReference type="NCBIfam" id="NF010588">
    <property type="entry name" value="PRK13981.1"/>
    <property type="match status" value="1"/>
</dbReference>
<dbReference type="InterPro" id="IPR014445">
    <property type="entry name" value="Gln-dep_NAD_synthase"/>
</dbReference>
<dbReference type="GO" id="GO:0004359">
    <property type="term" value="F:glutaminase activity"/>
    <property type="evidence" value="ECO:0007669"/>
    <property type="project" value="InterPro"/>
</dbReference>
<feature type="binding site" evidence="7">
    <location>
        <position position="193"/>
    </location>
    <ligand>
        <name>L-glutamine</name>
        <dbReference type="ChEBI" id="CHEBI:58359"/>
    </ligand>
</feature>
<dbReference type="PANTHER" id="PTHR23090:SF9">
    <property type="entry name" value="GLUTAMINE-DEPENDENT NAD(+) SYNTHETASE"/>
    <property type="match status" value="1"/>
</dbReference>
<evidence type="ECO:0000313" key="12">
    <source>
        <dbReference type="EMBL" id="QDG51778.1"/>
    </source>
</evidence>
<comment type="caution">
    <text evidence="7">Lacks conserved residue(s) required for the propagation of feature annotation.</text>
</comment>
<keyword evidence="5 7" id="KW-0067">ATP-binding</keyword>
<keyword evidence="3 7" id="KW-0436">Ligase</keyword>
<dbReference type="PIRSF" id="PIRSF006630">
    <property type="entry name" value="NADS_GAT"/>
    <property type="match status" value="1"/>
</dbReference>
<dbReference type="GO" id="GO:0005524">
    <property type="term" value="F:ATP binding"/>
    <property type="evidence" value="ECO:0007669"/>
    <property type="project" value="UniProtKB-UniRule"/>
</dbReference>
<dbReference type="PROSITE" id="PS00920">
    <property type="entry name" value="NITRIL_CHT_1"/>
    <property type="match status" value="1"/>
</dbReference>
<dbReference type="UniPathway" id="UPA00253">
    <property type="reaction ID" value="UER00334"/>
</dbReference>
<dbReference type="SUPFAM" id="SSF52402">
    <property type="entry name" value="Adenine nucleotide alpha hydrolases-like"/>
    <property type="match status" value="1"/>
</dbReference>
<dbReference type="GO" id="GO:0009435">
    <property type="term" value="P:NAD+ biosynthetic process"/>
    <property type="evidence" value="ECO:0007669"/>
    <property type="project" value="UniProtKB-UniRule"/>
</dbReference>
<dbReference type="Gene3D" id="3.60.110.10">
    <property type="entry name" value="Carbon-nitrogen hydrolase"/>
    <property type="match status" value="1"/>
</dbReference>
<feature type="active site" description="Proton acceptor; for glutaminase activity" evidence="7">
    <location>
        <position position="48"/>
    </location>
</feature>
<dbReference type="InterPro" id="IPR036526">
    <property type="entry name" value="C-N_Hydrolase_sf"/>
</dbReference>
<evidence type="ECO:0000256" key="10">
    <source>
        <dbReference type="RuleBase" id="RU003811"/>
    </source>
</evidence>
<dbReference type="SUPFAM" id="SSF56317">
    <property type="entry name" value="Carbon-nitrogen hydrolase"/>
    <property type="match status" value="1"/>
</dbReference>
<evidence type="ECO:0000256" key="6">
    <source>
        <dbReference type="ARBA" id="ARBA00023027"/>
    </source>
</evidence>
<dbReference type="HAMAP" id="MF_02090">
    <property type="entry name" value="NadE_glutamine_dep"/>
    <property type="match status" value="1"/>
</dbReference>
<evidence type="ECO:0000313" key="13">
    <source>
        <dbReference type="Proteomes" id="UP000315995"/>
    </source>
</evidence>
<evidence type="ECO:0000256" key="5">
    <source>
        <dbReference type="ARBA" id="ARBA00022840"/>
    </source>
</evidence>
<evidence type="ECO:0000256" key="8">
    <source>
        <dbReference type="PIRNR" id="PIRNR006630"/>
    </source>
</evidence>
<keyword evidence="13" id="KW-1185">Reference proteome</keyword>
<dbReference type="Pfam" id="PF00795">
    <property type="entry name" value="CN_hydrolase"/>
    <property type="match status" value="1"/>
</dbReference>
<dbReference type="PROSITE" id="PS50263">
    <property type="entry name" value="CN_HYDROLASE"/>
    <property type="match status" value="1"/>
</dbReference>
<evidence type="ECO:0000256" key="9">
    <source>
        <dbReference type="PROSITE-ProRule" id="PRU10139"/>
    </source>
</evidence>
<dbReference type="FunFam" id="3.40.50.620:FF:000106">
    <property type="entry name" value="Glutamine-dependent NAD(+) synthetase"/>
    <property type="match status" value="1"/>
</dbReference>
<comment type="similarity">
    <text evidence="10">Belongs to the NAD synthetase family.</text>
</comment>
<feature type="binding site" evidence="7">
    <location>
        <position position="391"/>
    </location>
    <ligand>
        <name>deamido-NAD(+)</name>
        <dbReference type="ChEBI" id="CHEBI:58437"/>
        <note>ligand shared between two neighboring subunits</note>
    </ligand>
</feature>
<evidence type="ECO:0000256" key="3">
    <source>
        <dbReference type="ARBA" id="ARBA00022598"/>
    </source>
</evidence>
<evidence type="ECO:0000256" key="1">
    <source>
        <dbReference type="ARBA" id="ARBA00005188"/>
    </source>
</evidence>
<accession>A0A5B8YBC4</accession>
<protein>
    <recommendedName>
        <fullName evidence="7 8">Glutamine-dependent NAD(+) synthetase</fullName>
        <ecNumber evidence="7 8">6.3.5.1</ecNumber>
    </recommendedName>
    <alternativeName>
        <fullName evidence="7 8">NAD(+) synthase [glutamine-hydrolyzing]</fullName>
    </alternativeName>
</protein>
<evidence type="ECO:0000256" key="2">
    <source>
        <dbReference type="ARBA" id="ARBA00007145"/>
    </source>
</evidence>
<evidence type="ECO:0000256" key="4">
    <source>
        <dbReference type="ARBA" id="ARBA00022741"/>
    </source>
</evidence>
<organism evidence="12 13">
    <name type="scientific">Persicimonas caeni</name>
    <dbReference type="NCBI Taxonomy" id="2292766"/>
    <lineage>
        <taxon>Bacteria</taxon>
        <taxon>Deltaproteobacteria</taxon>
        <taxon>Bradymonadales</taxon>
        <taxon>Bradymonadaceae</taxon>
        <taxon>Persicimonas</taxon>
    </lineage>
</organism>
<gene>
    <name evidence="7" type="primary">nadE</name>
    <name evidence="12" type="ORF">FIV42_13780</name>
</gene>
<feature type="binding site" evidence="7">
    <location>
        <position position="126"/>
    </location>
    <ligand>
        <name>L-glutamine</name>
        <dbReference type="ChEBI" id="CHEBI:58359"/>
    </ligand>
</feature>
<sequence>MSSQSRTLRIALAQLNYTVGDLEGNVALIAEHIERARTEGADLVVFSECALLGYPPRDMVERDELIARQLAKLDEVAALSDDELGVLLGFIDKNPGEQGKTLRNAAALCHGGEVVGKVFKRLLPTYDVFDEDRYFEPGDDARTFAFKGVELGISVCEDAWNERDFWERPLYWVDPVKELAEAGAELLINIAASPFHVHKGEFRRRLLASHASSHGRTMVFVNQIGGHDELIFDGRSLVVTPDGEVSCRLAEFAEDFTVREIPVDAADAVEPPSLADISEDTATQARKAVVMGIRDYFHKSGFEGAVIGVSGGIDSALTAALAAEALGPENVLGVAMPTRYTRDMSNEDAKILADNLGIDFQTIPIEETFGAFLAQMAPAFEGYDEGIAEENIQARIRGTTLMALSNKYGKLVLVPSNKSELAVGYSTLYGDMVGALSPLGDCLKTLVYDMARSLNVEAGKEVIPGRTIERAPSAELRPDQTDQDALPPYEVLDAILEAYMNDGLSAAEIVERGFDAELVDDTLKKLFRAEYKRWQAAPVLKVTSKAFGVGWRYPLAASYADLREK</sequence>
<dbReference type="InterPro" id="IPR022310">
    <property type="entry name" value="NAD/GMP_synthase"/>
</dbReference>
<dbReference type="RefSeq" id="WP_141198258.1">
    <property type="nucleotide sequence ID" value="NZ_CP041186.1"/>
</dbReference>
<dbReference type="Gene3D" id="3.40.50.620">
    <property type="entry name" value="HUPs"/>
    <property type="match status" value="1"/>
</dbReference>
<dbReference type="InterPro" id="IPR014729">
    <property type="entry name" value="Rossmann-like_a/b/a_fold"/>
</dbReference>
<evidence type="ECO:0000256" key="7">
    <source>
        <dbReference type="HAMAP-Rule" id="MF_02090"/>
    </source>
</evidence>
<dbReference type="CDD" id="cd00553">
    <property type="entry name" value="NAD_synthase"/>
    <property type="match status" value="1"/>
</dbReference>
<dbReference type="Pfam" id="PF02540">
    <property type="entry name" value="NAD_synthase"/>
    <property type="match status" value="1"/>
</dbReference>
<name>A0A4Y6PU02_PERCE</name>
<feature type="binding site" evidence="7">
    <location>
        <begin position="308"/>
        <end position="315"/>
    </location>
    <ligand>
        <name>ATP</name>
        <dbReference type="ChEBI" id="CHEBI:30616"/>
    </ligand>
</feature>
<comment type="catalytic activity">
    <reaction evidence="7 8">
        <text>deamido-NAD(+) + L-glutamine + ATP + H2O = L-glutamate + AMP + diphosphate + NAD(+) + H(+)</text>
        <dbReference type="Rhea" id="RHEA:24384"/>
        <dbReference type="ChEBI" id="CHEBI:15377"/>
        <dbReference type="ChEBI" id="CHEBI:15378"/>
        <dbReference type="ChEBI" id="CHEBI:29985"/>
        <dbReference type="ChEBI" id="CHEBI:30616"/>
        <dbReference type="ChEBI" id="CHEBI:33019"/>
        <dbReference type="ChEBI" id="CHEBI:57540"/>
        <dbReference type="ChEBI" id="CHEBI:58359"/>
        <dbReference type="ChEBI" id="CHEBI:58437"/>
        <dbReference type="ChEBI" id="CHEBI:456215"/>
        <dbReference type="EC" id="6.3.5.1"/>
    </reaction>
</comment>
<dbReference type="Proteomes" id="UP000315995">
    <property type="component" value="Chromosome"/>
</dbReference>
<dbReference type="GO" id="GO:0005737">
    <property type="term" value="C:cytoplasm"/>
    <property type="evidence" value="ECO:0007669"/>
    <property type="project" value="InterPro"/>
</dbReference>
<dbReference type="GO" id="GO:0008795">
    <property type="term" value="F:NAD+ synthase activity"/>
    <property type="evidence" value="ECO:0007669"/>
    <property type="project" value="UniProtKB-UniRule"/>
</dbReference>
<keyword evidence="4 7" id="KW-0547">Nucleotide-binding</keyword>
<feature type="active site" description="Proton acceptor" evidence="9">
    <location>
        <position position="48"/>
    </location>
</feature>
<dbReference type="EC" id="6.3.5.1" evidence="7 8"/>
<dbReference type="CDD" id="cd07570">
    <property type="entry name" value="GAT_Gln-NAD-synth"/>
    <property type="match status" value="1"/>
</dbReference>
<feature type="binding site" evidence="7">
    <location>
        <position position="532"/>
    </location>
    <ligand>
        <name>deamido-NAD(+)</name>
        <dbReference type="ChEBI" id="CHEBI:58437"/>
        <note>ligand shared between two neighboring subunits</note>
    </ligand>
</feature>
<feature type="active site" description="For glutaminase activity" evidence="7">
    <location>
        <position position="120"/>
    </location>
</feature>
<evidence type="ECO:0000259" key="11">
    <source>
        <dbReference type="PROSITE" id="PS50263"/>
    </source>
</evidence>
<feature type="binding site" evidence="7">
    <location>
        <position position="420"/>
    </location>
    <ligand>
        <name>deamido-NAD(+)</name>
        <dbReference type="ChEBI" id="CHEBI:58437"/>
        <note>ligand shared between two neighboring subunits</note>
    </ligand>
</feature>
<feature type="active site" description="Nucleophile; for glutaminase activity" evidence="7">
    <location>
        <position position="156"/>
    </location>
</feature>
<accession>A0A4Y6PU02</accession>
<dbReference type="GO" id="GO:0003952">
    <property type="term" value="F:NAD+ synthase (glutamine-hydrolyzing) activity"/>
    <property type="evidence" value="ECO:0007669"/>
    <property type="project" value="UniProtKB-UniRule"/>
</dbReference>
<feature type="domain" description="CN hydrolase" evidence="11">
    <location>
        <begin position="8"/>
        <end position="263"/>
    </location>
</feature>
<keyword evidence="6 7" id="KW-0520">NAD</keyword>
<comment type="similarity">
    <text evidence="2 7 8">In the C-terminal section; belongs to the NAD synthetase family.</text>
</comment>
<dbReference type="InterPro" id="IPR003694">
    <property type="entry name" value="NAD_synthase"/>
</dbReference>
<comment type="pathway">
    <text evidence="1 7 8">Cofactor biosynthesis; NAD(+) biosynthesis; NAD(+) from deamido-NAD(+) (L-Gln route): step 1/1.</text>
</comment>
<dbReference type="GO" id="GO:0000257">
    <property type="term" value="F:nitrilase activity"/>
    <property type="evidence" value="ECO:0007669"/>
    <property type="project" value="UniProtKB-ARBA"/>
</dbReference>
<dbReference type="EMBL" id="CP041186">
    <property type="protein sequence ID" value="QDG51778.1"/>
    <property type="molecule type" value="Genomic_DNA"/>
</dbReference>